<evidence type="ECO:0000313" key="4">
    <source>
        <dbReference type="Proteomes" id="UP000011200"/>
    </source>
</evidence>
<accession>A0A2U9PTZ7</accession>
<evidence type="ECO:0000259" key="2">
    <source>
        <dbReference type="Pfam" id="PF00144"/>
    </source>
</evidence>
<feature type="signal peptide" evidence="1">
    <location>
        <begin position="1"/>
        <end position="29"/>
    </location>
</feature>
<dbReference type="Gene3D" id="3.40.710.10">
    <property type="entry name" value="DD-peptidase/beta-lactamase superfamily"/>
    <property type="match status" value="1"/>
</dbReference>
<dbReference type="InterPro" id="IPR050491">
    <property type="entry name" value="AmpC-like"/>
</dbReference>
<feature type="domain" description="Beta-lactamase-related" evidence="2">
    <location>
        <begin position="52"/>
        <end position="399"/>
    </location>
</feature>
<dbReference type="InterPro" id="IPR001466">
    <property type="entry name" value="Beta-lactam-related"/>
</dbReference>
<dbReference type="SUPFAM" id="SSF56601">
    <property type="entry name" value="beta-lactamase/transpeptidase-like"/>
    <property type="match status" value="1"/>
</dbReference>
<dbReference type="InterPro" id="IPR012338">
    <property type="entry name" value="Beta-lactam/transpept-like"/>
</dbReference>
<dbReference type="Pfam" id="PF00144">
    <property type="entry name" value="Beta-lactamase"/>
    <property type="match status" value="1"/>
</dbReference>
<dbReference type="PANTHER" id="PTHR46825:SF7">
    <property type="entry name" value="D-ALANYL-D-ALANINE CARBOXYPEPTIDASE"/>
    <property type="match status" value="1"/>
</dbReference>
<reference evidence="4" key="2">
    <citation type="submission" date="2018-03" db="EMBL/GenBank/DDBJ databases">
        <authorList>
            <person name="Derbyshire K."/>
            <person name="Gray T.A."/>
            <person name="Champion M."/>
        </authorList>
    </citation>
    <scope>NUCLEOTIDE SEQUENCE [LARGE SCALE GENOMIC DNA]</scope>
    <source>
        <strain evidence="4">MKD8</strain>
    </source>
</reference>
<dbReference type="PROSITE" id="PS51257">
    <property type="entry name" value="PROKAR_LIPOPROTEIN"/>
    <property type="match status" value="1"/>
</dbReference>
<feature type="chain" id="PRO_5015884654" evidence="1">
    <location>
        <begin position="30"/>
        <end position="417"/>
    </location>
</feature>
<dbReference type="Proteomes" id="UP000011200">
    <property type="component" value="Chromosome"/>
</dbReference>
<evidence type="ECO:0000256" key="1">
    <source>
        <dbReference type="SAM" id="SignalP"/>
    </source>
</evidence>
<reference evidence="3 4" key="1">
    <citation type="journal article" date="2013" name="Genome Announc.">
        <title>Draft genome sequence of MKD8, a conjugal recipient Mycobacterium smegmatis strain.</title>
        <authorList>
            <person name="Gray T.A."/>
            <person name="Palumbo M.J."/>
            <person name="Derbyshire K.M."/>
        </authorList>
    </citation>
    <scope>NUCLEOTIDE SEQUENCE [LARGE SCALE GENOMIC DNA]</scope>
    <source>
        <strain evidence="3 4">MKD8</strain>
    </source>
</reference>
<protein>
    <submittedName>
        <fullName evidence="3">Beta-lactamase</fullName>
    </submittedName>
</protein>
<dbReference type="RefSeq" id="WP_036453408.1">
    <property type="nucleotide sequence ID" value="NZ_CP027541.1"/>
</dbReference>
<keyword evidence="1" id="KW-0732">Signal</keyword>
<evidence type="ECO:0000313" key="3">
    <source>
        <dbReference type="EMBL" id="AWT55282.1"/>
    </source>
</evidence>
<dbReference type="PANTHER" id="PTHR46825">
    <property type="entry name" value="D-ALANYL-D-ALANINE-CARBOXYPEPTIDASE/ENDOPEPTIDASE AMPH"/>
    <property type="match status" value="1"/>
</dbReference>
<dbReference type="EMBL" id="CP027541">
    <property type="protein sequence ID" value="AWT55282.1"/>
    <property type="molecule type" value="Genomic_DNA"/>
</dbReference>
<sequence length="417" mass="44570">MWVLRIVRALVAAALVAAVSAGCSTSPDAAEEAFATTEPPALKTIDPAHLQSIVADTAKSLDVPGALVLLQTPQGRFVAGVGTTELGTQTPPRPDTHFRIASNTKTMTAAVIMLLAQDGKLSLDDPVAKYVPGVPNGDAITLIDLLRMRSGLYCYTNDSEFAATLDSDPAKTWTPQEVLDIAFDHPSTVAPDTAYEYCNTNYALLGVVAEQVGGAPLAEQFQQRLFGPLGMRNTLLPSPAEASEIPAPYSHGYMYGETLYAMVDETYPAAITDAARAGTLKPNDYTHQNSSYATAAGGAISTADDLATWIRALVGGKVLDSEHQQQFLDSLLPEDPDNPEGGQSYGYGISFQRFGPEAAMYYHGGEMPGFNSFMGYDPDNDVALVIWTNLTLSPDNKTTANAMLPVVLKEIYSDLNF</sequence>
<name>A0A2U9PTZ7_MYCSE</name>
<proteinExistence type="predicted"/>
<dbReference type="AlphaFoldDB" id="A0A2U9PTZ7"/>
<organism evidence="3 4">
    <name type="scientific">Mycolicibacterium smegmatis (strain MKD8)</name>
    <name type="common">Mycobacterium smegmatis</name>
    <dbReference type="NCBI Taxonomy" id="1214915"/>
    <lineage>
        <taxon>Bacteria</taxon>
        <taxon>Bacillati</taxon>
        <taxon>Actinomycetota</taxon>
        <taxon>Actinomycetes</taxon>
        <taxon>Mycobacteriales</taxon>
        <taxon>Mycobacteriaceae</taxon>
        <taxon>Mycolicibacterium</taxon>
    </lineage>
</organism>
<gene>
    <name evidence="3" type="ORF">D806_043190</name>
</gene>